<evidence type="ECO:0000313" key="6">
    <source>
        <dbReference type="Proteomes" id="UP000085678"/>
    </source>
</evidence>
<name>A0A1S3HGI0_LINAN</name>
<dbReference type="GeneID" id="106155070"/>
<protein>
    <recommendedName>
        <fullName evidence="3">Nucleolar protein 16</fullName>
    </recommendedName>
</protein>
<reference evidence="7" key="1">
    <citation type="submission" date="2025-08" db="UniProtKB">
        <authorList>
            <consortium name="RefSeq"/>
        </authorList>
    </citation>
    <scope>IDENTIFICATION</scope>
    <source>
        <tissue evidence="7">Gonads</tissue>
    </source>
</reference>
<dbReference type="RefSeq" id="XP_013385162.1">
    <property type="nucleotide sequence ID" value="XM_013529708.1"/>
</dbReference>
<dbReference type="InParanoid" id="A0A1S3HGI0"/>
<accession>A0A1S3HGI0</accession>
<comment type="similarity">
    <text evidence="2">Belongs to the NOP16 family.</text>
</comment>
<evidence type="ECO:0000256" key="5">
    <source>
        <dbReference type="SAM" id="MobiDB-lite"/>
    </source>
</evidence>
<dbReference type="KEGG" id="lak:106155070"/>
<sequence length="168" mass="20021">MGKPRKTKKKFDYGKNRKRQWKKAKQLPRVNCNEIRGAWDSKRSVLQNMSDMGISYDPNKTIPVPKTKTAINPDEIPKETFQLEGQHQKRQVVQALEEQASIPQPRKVRLSQPEVKYCIYMMEKYGEDYKAMAKDEKNYYQETPKQIRRKIRTFMSIPEQYNIYLKSK</sequence>
<feature type="region of interest" description="Disordered" evidence="5">
    <location>
        <begin position="1"/>
        <end position="25"/>
    </location>
</feature>
<proteinExistence type="inferred from homology"/>
<dbReference type="OrthoDB" id="285729at2759"/>
<dbReference type="InterPro" id="IPR019002">
    <property type="entry name" value="Ribosome_biogenesis_Nop16"/>
</dbReference>
<evidence type="ECO:0000256" key="4">
    <source>
        <dbReference type="ARBA" id="ARBA00023242"/>
    </source>
</evidence>
<dbReference type="GO" id="GO:0005730">
    <property type="term" value="C:nucleolus"/>
    <property type="evidence" value="ECO:0007669"/>
    <property type="project" value="UniProtKB-SubCell"/>
</dbReference>
<comment type="subcellular location">
    <subcellularLocation>
        <location evidence="1">Nucleus</location>
        <location evidence="1">Nucleolus</location>
    </subcellularLocation>
</comment>
<feature type="compositionally biased region" description="Basic residues" evidence="5">
    <location>
        <begin position="16"/>
        <end position="25"/>
    </location>
</feature>
<evidence type="ECO:0000256" key="1">
    <source>
        <dbReference type="ARBA" id="ARBA00004604"/>
    </source>
</evidence>
<dbReference type="GO" id="GO:0042273">
    <property type="term" value="P:ribosomal large subunit biogenesis"/>
    <property type="evidence" value="ECO:0007669"/>
    <property type="project" value="TreeGrafter"/>
</dbReference>
<dbReference type="PANTHER" id="PTHR13243:SF1">
    <property type="entry name" value="NUCLEOLAR PROTEIN 16"/>
    <property type="match status" value="1"/>
</dbReference>
<evidence type="ECO:0000313" key="7">
    <source>
        <dbReference type="RefSeq" id="XP_013385162.1"/>
    </source>
</evidence>
<dbReference type="STRING" id="7574.A0A1S3HGI0"/>
<dbReference type="Pfam" id="PF09420">
    <property type="entry name" value="Nop16"/>
    <property type="match status" value="1"/>
</dbReference>
<dbReference type="Proteomes" id="UP000085678">
    <property type="component" value="Unplaced"/>
</dbReference>
<keyword evidence="4" id="KW-0539">Nucleus</keyword>
<dbReference type="OMA" id="IDYVKHM"/>
<gene>
    <name evidence="7" type="primary">LOC106155070</name>
</gene>
<keyword evidence="6" id="KW-1185">Reference proteome</keyword>
<dbReference type="PANTHER" id="PTHR13243">
    <property type="entry name" value="HSPC111 PROTEIN-RELATED"/>
    <property type="match status" value="1"/>
</dbReference>
<dbReference type="AlphaFoldDB" id="A0A1S3HGI0"/>
<dbReference type="FunCoup" id="A0A1S3HGI0">
    <property type="interactions" value="1722"/>
</dbReference>
<organism evidence="6 7">
    <name type="scientific">Lingula anatina</name>
    <name type="common">Brachiopod</name>
    <name type="synonym">Lingula unguis</name>
    <dbReference type="NCBI Taxonomy" id="7574"/>
    <lineage>
        <taxon>Eukaryota</taxon>
        <taxon>Metazoa</taxon>
        <taxon>Spiralia</taxon>
        <taxon>Lophotrochozoa</taxon>
        <taxon>Brachiopoda</taxon>
        <taxon>Linguliformea</taxon>
        <taxon>Lingulata</taxon>
        <taxon>Lingulida</taxon>
        <taxon>Linguloidea</taxon>
        <taxon>Lingulidae</taxon>
        <taxon>Lingula</taxon>
    </lineage>
</organism>
<evidence type="ECO:0000256" key="2">
    <source>
        <dbReference type="ARBA" id="ARBA00008479"/>
    </source>
</evidence>
<evidence type="ECO:0000256" key="3">
    <source>
        <dbReference type="ARBA" id="ARBA00015522"/>
    </source>
</evidence>